<dbReference type="InterPro" id="IPR032508">
    <property type="entry name" value="FecR_C"/>
</dbReference>
<accession>A0ABX6LF21</accession>
<keyword evidence="5" id="KW-1185">Reference proteome</keyword>
<name>A0ABX6LF21_9BACT</name>
<evidence type="ECO:0000259" key="2">
    <source>
        <dbReference type="Pfam" id="PF04773"/>
    </source>
</evidence>
<evidence type="ECO:0000313" key="4">
    <source>
        <dbReference type="EMBL" id="QJB38652.1"/>
    </source>
</evidence>
<dbReference type="PIRSF" id="PIRSF018266">
    <property type="entry name" value="FecR"/>
    <property type="match status" value="1"/>
</dbReference>
<evidence type="ECO:0000313" key="5">
    <source>
        <dbReference type="Proteomes" id="UP000503144"/>
    </source>
</evidence>
<dbReference type="InterPro" id="IPR012373">
    <property type="entry name" value="Ferrdict_sens_TM"/>
</dbReference>
<dbReference type="Gene3D" id="3.55.50.30">
    <property type="match status" value="1"/>
</dbReference>
<keyword evidence="1" id="KW-0472">Membrane</keyword>
<feature type="transmembrane region" description="Helical" evidence="1">
    <location>
        <begin position="82"/>
        <end position="101"/>
    </location>
</feature>
<keyword evidence="1" id="KW-0812">Transmembrane</keyword>
<dbReference type="Proteomes" id="UP000503144">
    <property type="component" value="Chromosome"/>
</dbReference>
<feature type="domain" description="FecR protein" evidence="2">
    <location>
        <begin position="126"/>
        <end position="204"/>
    </location>
</feature>
<dbReference type="Pfam" id="PF04773">
    <property type="entry name" value="FecR"/>
    <property type="match status" value="1"/>
</dbReference>
<dbReference type="RefSeq" id="WP_168860769.1">
    <property type="nucleotide sequence ID" value="NZ_CP051204.2"/>
</dbReference>
<dbReference type="PANTHER" id="PTHR30273">
    <property type="entry name" value="PERIPLASMIC SIGNAL SENSOR AND SIGMA FACTOR ACTIVATOR FECR-RELATED"/>
    <property type="match status" value="1"/>
</dbReference>
<protein>
    <submittedName>
        <fullName evidence="4">FecR domain-containing protein</fullName>
    </submittedName>
</protein>
<organism evidence="4 5">
    <name type="scientific">Chitinophaga oryzae</name>
    <dbReference type="NCBI Taxonomy" id="2725414"/>
    <lineage>
        <taxon>Bacteria</taxon>
        <taxon>Pseudomonadati</taxon>
        <taxon>Bacteroidota</taxon>
        <taxon>Chitinophagia</taxon>
        <taxon>Chitinophagales</taxon>
        <taxon>Chitinophagaceae</taxon>
        <taxon>Chitinophaga</taxon>
    </lineage>
</organism>
<dbReference type="EMBL" id="CP051204">
    <property type="protein sequence ID" value="QJB38652.1"/>
    <property type="molecule type" value="Genomic_DNA"/>
</dbReference>
<reference evidence="5" key="1">
    <citation type="submission" date="2020-04" db="EMBL/GenBank/DDBJ databases">
        <authorList>
            <person name="Kittiwongwattana C."/>
        </authorList>
    </citation>
    <scope>NUCLEOTIDE SEQUENCE [LARGE SCALE GENOMIC DNA]</scope>
    <source>
        <strain evidence="5">1303</strain>
    </source>
</reference>
<sequence>MELADEEINQLITSFLSGEASPGEAMILEDWKRARRENQELFDKISLVWHEIDGRVYDPLPEPAAWEKITTVRKQQKFRRHLLVRSVAAITMVITCGYFVMRYSLRPPEEQPQLNLYSISNPLRDTLPDQSVVEMETGSSLQYYATQNRRRVVMKGRSMFHVTGASKLPFEVDAGALKIKVLGTVFQVVNEKNDQRVSVSCGRVLVISPHDSLVLKAGQSATYSPATEKLQLHENIKQPNYTVSPRHFHFVNSSLTVICRQLADAYDASIILADSSLQPLTMSADFRNESLDNIMNVIAATLSIQYHHSNDSIILNAKRTN</sequence>
<proteinExistence type="predicted"/>
<dbReference type="Gene3D" id="2.60.120.1440">
    <property type="match status" value="1"/>
</dbReference>
<dbReference type="PANTHER" id="PTHR30273:SF2">
    <property type="entry name" value="PROTEIN FECR"/>
    <property type="match status" value="1"/>
</dbReference>
<dbReference type="InterPro" id="IPR006860">
    <property type="entry name" value="FecR"/>
</dbReference>
<evidence type="ECO:0000256" key="1">
    <source>
        <dbReference type="SAM" id="Phobius"/>
    </source>
</evidence>
<evidence type="ECO:0000259" key="3">
    <source>
        <dbReference type="Pfam" id="PF16344"/>
    </source>
</evidence>
<gene>
    <name evidence="4" type="ORF">HF324_12560</name>
</gene>
<keyword evidence="1" id="KW-1133">Transmembrane helix</keyword>
<reference evidence="4 5" key="2">
    <citation type="submission" date="2020-09" db="EMBL/GenBank/DDBJ databases">
        <authorList>
            <person name="Kittiwongwattana C."/>
        </authorList>
    </citation>
    <scope>NUCLEOTIDE SEQUENCE [LARGE SCALE GENOMIC DNA]</scope>
    <source>
        <strain evidence="4 5">1303</strain>
    </source>
</reference>
<feature type="domain" description="Protein FecR C-terminal" evidence="3">
    <location>
        <begin position="248"/>
        <end position="315"/>
    </location>
</feature>
<dbReference type="Pfam" id="PF16344">
    <property type="entry name" value="FecR_C"/>
    <property type="match status" value="1"/>
</dbReference>